<feature type="compositionally biased region" description="Polar residues" evidence="2">
    <location>
        <begin position="616"/>
        <end position="628"/>
    </location>
</feature>
<feature type="coiled-coil region" evidence="1">
    <location>
        <begin position="878"/>
        <end position="905"/>
    </location>
</feature>
<accession>A0AAW1FWY2</accession>
<feature type="compositionally biased region" description="Basic and acidic residues" evidence="2">
    <location>
        <begin position="1524"/>
        <end position="1538"/>
    </location>
</feature>
<dbReference type="GO" id="GO:1901673">
    <property type="term" value="P:regulation of mitotic spindle assembly"/>
    <property type="evidence" value="ECO:0007669"/>
    <property type="project" value="TreeGrafter"/>
</dbReference>
<feature type="compositionally biased region" description="Basic and acidic residues" evidence="2">
    <location>
        <begin position="1736"/>
        <end position="1759"/>
    </location>
</feature>
<feature type="region of interest" description="Disordered" evidence="2">
    <location>
        <begin position="555"/>
        <end position="575"/>
    </location>
</feature>
<feature type="region of interest" description="Disordered" evidence="2">
    <location>
        <begin position="1565"/>
        <end position="1653"/>
    </location>
</feature>
<feature type="compositionally biased region" description="Polar residues" evidence="2">
    <location>
        <begin position="1952"/>
        <end position="1971"/>
    </location>
</feature>
<evidence type="ECO:0000313" key="5">
    <source>
        <dbReference type="EMBL" id="KAK9539477.1"/>
    </source>
</evidence>
<dbReference type="Pfam" id="PF25481">
    <property type="entry name" value="Nucleoprot-TPR"/>
    <property type="match status" value="1"/>
</dbReference>
<feature type="region of interest" description="Disordered" evidence="2">
    <location>
        <begin position="1818"/>
        <end position="2301"/>
    </location>
</feature>
<feature type="compositionally biased region" description="Low complexity" evidence="2">
    <location>
        <begin position="1984"/>
        <end position="1995"/>
    </location>
</feature>
<proteinExistence type="predicted"/>
<feature type="coiled-coil region" evidence="1">
    <location>
        <begin position="818"/>
        <end position="852"/>
    </location>
</feature>
<feature type="domain" description="Nucleoprotein TPR/MLP1-2" evidence="3">
    <location>
        <begin position="1052"/>
        <end position="1179"/>
    </location>
</feature>
<keyword evidence="1" id="KW-0175">Coiled coil</keyword>
<feature type="compositionally biased region" description="Low complexity" evidence="2">
    <location>
        <begin position="2223"/>
        <end position="2238"/>
    </location>
</feature>
<feature type="compositionally biased region" description="Low complexity" evidence="2">
    <location>
        <begin position="1586"/>
        <end position="1611"/>
    </location>
</feature>
<dbReference type="GO" id="GO:0006406">
    <property type="term" value="P:mRNA export from nucleus"/>
    <property type="evidence" value="ECO:0007669"/>
    <property type="project" value="TreeGrafter"/>
</dbReference>
<evidence type="ECO:0000313" key="6">
    <source>
        <dbReference type="Proteomes" id="UP001488805"/>
    </source>
</evidence>
<feature type="region of interest" description="Disordered" evidence="2">
    <location>
        <begin position="616"/>
        <end position="646"/>
    </location>
</feature>
<dbReference type="Proteomes" id="UP001488805">
    <property type="component" value="Unassembled WGS sequence"/>
</dbReference>
<sequence length="2528" mass="283541">MAAILLQVLERTELNKLPKAAQNKLEKFVTELQNANEELRTQHERFKADSEQQYFDIDRRLAESQEQILSATRDVQTLKEENKKLNEELSALKGIEGETPEDKPPQQQTKAKYEIEAEKRELARLLEKRTQEAENLTEDVKRLNEKLAETSKGKTELQLKLDGIQSSEASVQHREKRMEQEKELHEKKIEWLTAELKTKTEELLNTNREKGKEILELQGGQKDSQEQVTRLEGQLASLMQTSDSQGKRAEDLNSKLKQAKDEQSAMEEKYRNELNAHVKLSSLYKGAATDMETKNQELSRAVEELSKLVKDTGEANKTLEKKASDGAELKTRLEAELREQIKKMEQELENATVKASGKHCCAPSLTEEQLDTMCPSAAAIAAIVKPSMKFFDLYNAYAECQTQLQLEMQETRRVSRVLDEIVLEIESKAPVLKRQREEYESMQRSMASLCNKLEQARTEIYSLQKEKEEAKQRCDSMERDKLRTERHLEDTSTQVCALLVELEEARGNQVTREDGSSANISSSSEVISPRQLSFRSVEELQRQNQSLLRRLRELEEEKDRRQSQVTSARVSELEASVDKLQKEVEQLREQRNQQKQLADSSARQRDMYKALLTQSTGFSLPPQGSESPSHPAHVRPSVPGTRSAPQRAAAAEAAQTTQAKAALKQLSDSFTLYKKEKAENDRMLNETNDRLQRQLTDLNSSHAKLTSQFEFSSKRYEMLQDTVSAYRREISALQERNQKMAATAQRHEHIIHTMSQDLRQASEKLALEEVRVENLTKERDMLRRAESRLGREKEAVLAEQRNQNLLLTNLKSIQLTMERTESQTRQRLNDKIEHLEAEVASMKTRLDQEVAERHALGRTMDAQLLEAKKQLETQNTLQQKTRELLRGAEQQVAALKAQLASASSSEAVAASGNTTTAATPASRAAALRAPLRVRSPVPAASQQLSPSEHELAEVKSLLRTAEEQKGELAEQLKNANATVEQYRAVVLSLEDSLKKEKESRCPLERRLKESEEVHKQLEKRILEGEKMKQEEREERRKAVDAVEKQVCELQRSLKSSQAEQQEALERAAAAVTLEQKAIQDSLLQTKLAGEAQSKYERELMLHAADVEALQELKKRSQQEAARRRELEEQLNKTSSVLQEKTVVLNTAERQMKEDVTNKTRRCVELGKQNALLHQQMDEMASRSRQQQNQQQQLDLSFSEEGKTTEQILEILRFVRREKDIALAQCEASDTEALRYKQRVEHQDRELKELQEALNAEREKMQDTAKTLAQQEEQLKKLETISTLQETTRMLKMDRDKLEQELQQAQAKVTKLQSDISPLHHSMSMLSEKNGSLQADRRILEEDLKRWKAKTQQLLSQQKDGDVEERQKVTTEREAQQRRVTQLAEETAKLKTELARTSVSSNSAQSQLQAFRDSVAHLTSERDALKKDMETKNKDILEKSRTITQVKKIGRRYKTQYDELKAQHDKLVEETAAKAGSEAGPSPMEQQEVTKAKEELKKTVEELSALKEEARKKLEEAQKTQQELGEAKKEIQQSKEKFQDVQNQLTQKQNQLTQVQSQLSQIQTQLQQNQSQLTQSQKELQQAKTHSQQVQNQLKSSQSQSQARQNQIQPIQRELQQAKEALQQNLANQKELQQTHQSSQQSHNQEVSNLKTALSQAESKVTELQGRLDSQQKLVGEREADIKRLQEQVAEANQANEASRATPANQSQSQSNQPGDANAASDANQALQEELAKLRQELSESKNTEEQLRKQIAEKEEKTKKVFMGAKTKINQLNNAKEQLSREIEEVKQSKEELEVRLSALKSQYEGRILRLDRELRELRETQAQSEPREEPQDPSGAKGGSDQARSADQRQMSLKSPAQDRGSSSLSDPPTANIRPTTSTPSPSSKPSPSPGSKATPRASIRPMVTPATVPVPTPTATVMPTTQTDSQEALMTSGASVHSTSSSLVNTSITQPTSIQATAFVQPTQQQAANQDAGPSLEAERPSTSSSLSGTVASKRGREDEEEESRPESSHTSPTMKRLKPSMALQMECDEEIEGELRDEGERQDSPDDSQELPEDCFPVLAEEDEDIEEEVVSQSVPFDLMSSQASSIVRDVIVIDTDSESHGSKEGEEQQEDEGEEEDEEEEEEDDDDDDDGYKEEVDGDEDEDDAGDSGMRGGEEDNEESREAEQEGGQCEPSEASNPEETACGASSDSQRPSEASHSNEGSSDATSESDTPRDHVHFPPTSSAPSPSPSLMPRLPHPRRPPHPLPPRLYIQPPAPELGPPHTQRQSSQLRRPSVGRGPQLTPGIGSMQHFFDDDDRMVPSTPTLVVPHRTDGFAEAIHSPQVAGLSTRFRFGPPEDLLPQTSASHSDLGQLASQGGLGMYESPLFLAAHDEDGGGRSVPTTPLQVAAPVTVFTESLPSDGADNMASQSVPMVTTSTGMASAADDGDEVFMEQEGEGLGIESSLESQTDMEPTGQQSDDASLPSTSQDADTSSATQRRTVPSLMSSLPGRGTRGGRNEARTFLSRRATFFRGGRGGAMGRGSFA</sequence>
<evidence type="ECO:0008006" key="7">
    <source>
        <dbReference type="Google" id="ProtNLM"/>
    </source>
</evidence>
<feature type="coiled-coil region" evidence="1">
    <location>
        <begin position="688"/>
        <end position="792"/>
    </location>
</feature>
<feature type="compositionally biased region" description="Basic and acidic residues" evidence="2">
    <location>
        <begin position="2101"/>
        <end position="2110"/>
    </location>
</feature>
<feature type="compositionally biased region" description="Low complexity" evidence="2">
    <location>
        <begin position="1633"/>
        <end position="1644"/>
    </location>
</feature>
<organism evidence="5 6">
    <name type="scientific">Zoarces viviparus</name>
    <name type="common">Viviparous eelpout</name>
    <name type="synonym">Blennius viviparus</name>
    <dbReference type="NCBI Taxonomy" id="48416"/>
    <lineage>
        <taxon>Eukaryota</taxon>
        <taxon>Metazoa</taxon>
        <taxon>Chordata</taxon>
        <taxon>Craniata</taxon>
        <taxon>Vertebrata</taxon>
        <taxon>Euteleostomi</taxon>
        <taxon>Actinopterygii</taxon>
        <taxon>Neopterygii</taxon>
        <taxon>Teleostei</taxon>
        <taxon>Neoteleostei</taxon>
        <taxon>Acanthomorphata</taxon>
        <taxon>Eupercaria</taxon>
        <taxon>Perciformes</taxon>
        <taxon>Cottioidei</taxon>
        <taxon>Zoarcales</taxon>
        <taxon>Zoarcidae</taxon>
        <taxon>Zoarcinae</taxon>
        <taxon>Zoarces</taxon>
    </lineage>
</organism>
<feature type="region of interest" description="Disordered" evidence="2">
    <location>
        <begin position="1736"/>
        <end position="1760"/>
    </location>
</feature>
<feature type="region of interest" description="Disordered" evidence="2">
    <location>
        <begin position="508"/>
        <end position="528"/>
    </location>
</feature>
<evidence type="ECO:0000259" key="3">
    <source>
        <dbReference type="Pfam" id="PF07926"/>
    </source>
</evidence>
<feature type="compositionally biased region" description="Polar residues" evidence="2">
    <location>
        <begin position="2453"/>
        <end position="2467"/>
    </location>
</feature>
<feature type="compositionally biased region" description="Low complexity" evidence="2">
    <location>
        <begin position="1933"/>
        <end position="1951"/>
    </location>
</feature>
<feature type="compositionally biased region" description="Low complexity" evidence="2">
    <location>
        <begin position="2468"/>
        <end position="2480"/>
    </location>
</feature>
<feature type="compositionally biased region" description="Acidic residues" evidence="2">
    <location>
        <begin position="2111"/>
        <end position="2150"/>
    </location>
</feature>
<feature type="region of interest" description="Disordered" evidence="2">
    <location>
        <begin position="1351"/>
        <end position="1377"/>
    </location>
</feature>
<dbReference type="GO" id="GO:0005643">
    <property type="term" value="C:nuclear pore"/>
    <property type="evidence" value="ECO:0007669"/>
    <property type="project" value="TreeGrafter"/>
</dbReference>
<dbReference type="PANTHER" id="PTHR18898">
    <property type="entry name" value="NUCLEOPROTEIN TPR-RELATED"/>
    <property type="match status" value="1"/>
</dbReference>
<dbReference type="GO" id="GO:0017056">
    <property type="term" value="F:structural constituent of nuclear pore"/>
    <property type="evidence" value="ECO:0007669"/>
    <property type="project" value="TreeGrafter"/>
</dbReference>
<feature type="region of interest" description="Disordered" evidence="2">
    <location>
        <begin position="1512"/>
        <end position="1549"/>
    </location>
</feature>
<feature type="compositionally biased region" description="Low complexity" evidence="2">
    <location>
        <begin position="1891"/>
        <end position="1923"/>
    </location>
</feature>
<dbReference type="InterPro" id="IPR057577">
    <property type="entry name" value="Nucleoprot-TPR/MLP1_dom"/>
</dbReference>
<feature type="region of interest" description="Disordered" evidence="2">
    <location>
        <begin position="2449"/>
        <end position="2509"/>
    </location>
</feature>
<dbReference type="InterPro" id="IPR012929">
    <property type="entry name" value="Nucleoprot-TPR/MLP1-2_dom"/>
</dbReference>
<feature type="compositionally biased region" description="Basic and acidic residues" evidence="2">
    <location>
        <begin position="2036"/>
        <end position="2047"/>
    </location>
</feature>
<keyword evidence="6" id="KW-1185">Reference proteome</keyword>
<feature type="coiled-coil region" evidence="1">
    <location>
        <begin position="432"/>
        <end position="487"/>
    </location>
</feature>
<feature type="compositionally biased region" description="Basic and acidic residues" evidence="2">
    <location>
        <begin position="1818"/>
        <end position="1831"/>
    </location>
</feature>
<feature type="compositionally biased region" description="Low complexity" evidence="2">
    <location>
        <begin position="516"/>
        <end position="528"/>
    </location>
</feature>
<feature type="region of interest" description="Disordered" evidence="2">
    <location>
        <begin position="91"/>
        <end position="110"/>
    </location>
</feature>
<feature type="compositionally biased region" description="Acidic residues" evidence="2">
    <location>
        <begin position="2063"/>
        <end position="2073"/>
    </location>
</feature>
<dbReference type="Pfam" id="PF07926">
    <property type="entry name" value="TPR_MLP1_2"/>
    <property type="match status" value="1"/>
</dbReference>
<feature type="coiled-coil region" evidence="1">
    <location>
        <begin position="951"/>
        <end position="1034"/>
    </location>
</feature>
<feature type="domain" description="Nucleoprotein TPR/MPL1" evidence="4">
    <location>
        <begin position="166"/>
        <end position="244"/>
    </location>
</feature>
<feature type="compositionally biased region" description="Polar residues" evidence="2">
    <location>
        <begin position="1843"/>
        <end position="1870"/>
    </location>
</feature>
<dbReference type="EMBL" id="JBCEZU010000023">
    <property type="protein sequence ID" value="KAK9539477.1"/>
    <property type="molecule type" value="Genomic_DNA"/>
</dbReference>
<dbReference type="PANTHER" id="PTHR18898:SF3">
    <property type="entry name" value="NUCLEOPROTEIN TPR"/>
    <property type="match status" value="1"/>
</dbReference>
<evidence type="ECO:0000256" key="2">
    <source>
        <dbReference type="SAM" id="MobiDB-lite"/>
    </source>
</evidence>
<feature type="region of interest" description="Disordered" evidence="2">
    <location>
        <begin position="1689"/>
        <end position="1723"/>
    </location>
</feature>
<reference evidence="5 6" key="1">
    <citation type="journal article" date="2024" name="Genome Biol. Evol.">
        <title>Chromosome-level genome assembly of the viviparous eelpout Zoarces viviparus.</title>
        <authorList>
            <person name="Fuhrmann N."/>
            <person name="Brasseur M.V."/>
            <person name="Bakowski C.E."/>
            <person name="Podsiadlowski L."/>
            <person name="Prost S."/>
            <person name="Krehenwinkel H."/>
            <person name="Mayer C."/>
        </authorList>
    </citation>
    <scope>NUCLEOTIDE SEQUENCE [LARGE SCALE GENOMIC DNA]</scope>
    <source>
        <strain evidence="5">NO-MEL_2022_Ind0_liver</strain>
    </source>
</reference>
<dbReference type="Gene3D" id="1.10.287.1490">
    <property type="match status" value="2"/>
</dbReference>
<feature type="compositionally biased region" description="Basic and acidic residues" evidence="2">
    <location>
        <begin position="1358"/>
        <end position="1376"/>
    </location>
</feature>
<feature type="compositionally biased region" description="Polar residues" evidence="2">
    <location>
        <begin position="2178"/>
        <end position="2213"/>
    </location>
</feature>
<feature type="compositionally biased region" description="Pro residues" evidence="2">
    <location>
        <begin position="2247"/>
        <end position="2263"/>
    </location>
</feature>
<feature type="compositionally biased region" description="Polar residues" evidence="2">
    <location>
        <begin position="2074"/>
        <end position="2089"/>
    </location>
</feature>
<evidence type="ECO:0000259" key="4">
    <source>
        <dbReference type="Pfam" id="PF25481"/>
    </source>
</evidence>
<protein>
    <recommendedName>
        <fullName evidence="7">Nucleoprotein TPR</fullName>
    </recommendedName>
</protein>
<dbReference type="GO" id="GO:0006606">
    <property type="term" value="P:protein import into nucleus"/>
    <property type="evidence" value="ECO:0007669"/>
    <property type="project" value="InterPro"/>
</dbReference>
<feature type="compositionally biased region" description="Low complexity" evidence="2">
    <location>
        <begin position="1565"/>
        <end position="1576"/>
    </location>
</feature>
<name>A0AAW1FWY2_ZOAVI</name>
<evidence type="ECO:0000256" key="1">
    <source>
        <dbReference type="SAM" id="Coils"/>
    </source>
</evidence>
<comment type="caution">
    <text evidence="5">The sequence shown here is derived from an EMBL/GenBank/DDBJ whole genome shotgun (WGS) entry which is preliminary data.</text>
</comment>
<gene>
    <name evidence="5" type="ORF">VZT92_004581</name>
</gene>
<feature type="compositionally biased region" description="Polar residues" evidence="2">
    <location>
        <begin position="1621"/>
        <end position="1631"/>
    </location>
</feature>
<feature type="region of interest" description="Disordered" evidence="2">
    <location>
        <begin position="1467"/>
        <end position="1491"/>
    </location>
</feature>